<dbReference type="eggNOG" id="COG0142">
    <property type="taxonomic scope" value="Bacteria"/>
</dbReference>
<name>A0A1H1SYK6_9CORY</name>
<accession>A0A1H1SYK6</accession>
<evidence type="ECO:0000256" key="3">
    <source>
        <dbReference type="ARBA" id="ARBA00006706"/>
    </source>
</evidence>
<evidence type="ECO:0000256" key="4">
    <source>
        <dbReference type="ARBA" id="ARBA00022679"/>
    </source>
</evidence>
<keyword evidence="5" id="KW-0479">Metal-binding</keyword>
<dbReference type="OrthoDB" id="4497239at2"/>
<dbReference type="AlphaFoldDB" id="A0A1H1SYK6"/>
<dbReference type="InterPro" id="IPR033749">
    <property type="entry name" value="Polyprenyl_synt_CS"/>
</dbReference>
<dbReference type="InterPro" id="IPR000092">
    <property type="entry name" value="Polyprenyl_synt"/>
</dbReference>
<organism evidence="8 9">
    <name type="scientific">Corynebacterium timonense</name>
    <dbReference type="NCBI Taxonomy" id="441500"/>
    <lineage>
        <taxon>Bacteria</taxon>
        <taxon>Bacillati</taxon>
        <taxon>Actinomycetota</taxon>
        <taxon>Actinomycetes</taxon>
        <taxon>Mycobacteriales</taxon>
        <taxon>Corynebacteriaceae</taxon>
        <taxon>Corynebacterium</taxon>
    </lineage>
</organism>
<keyword evidence="4 7" id="KW-0808">Transferase</keyword>
<keyword evidence="6" id="KW-0460">Magnesium</keyword>
<comment type="cofactor">
    <cofactor evidence="1">
        <name>Mg(2+)</name>
        <dbReference type="ChEBI" id="CHEBI:18420"/>
    </cofactor>
</comment>
<dbReference type="EMBL" id="LT629765">
    <property type="protein sequence ID" value="SDS53127.1"/>
    <property type="molecule type" value="Genomic_DNA"/>
</dbReference>
<dbReference type="Proteomes" id="UP000182237">
    <property type="component" value="Chromosome I"/>
</dbReference>
<dbReference type="SUPFAM" id="SSF48576">
    <property type="entry name" value="Terpenoid synthases"/>
    <property type="match status" value="1"/>
</dbReference>
<reference evidence="8 9" key="1">
    <citation type="submission" date="2016-10" db="EMBL/GenBank/DDBJ databases">
        <authorList>
            <person name="de Groot N.N."/>
        </authorList>
    </citation>
    <scope>NUCLEOTIDE SEQUENCE [LARGE SCALE GENOMIC DNA]</scope>
    <source>
        <strain evidence="8 9">DSM 45434</strain>
    </source>
</reference>
<evidence type="ECO:0000256" key="6">
    <source>
        <dbReference type="ARBA" id="ARBA00022842"/>
    </source>
</evidence>
<dbReference type="GO" id="GO:0004659">
    <property type="term" value="F:prenyltransferase activity"/>
    <property type="evidence" value="ECO:0007669"/>
    <property type="project" value="InterPro"/>
</dbReference>
<dbReference type="Pfam" id="PF00348">
    <property type="entry name" value="polyprenyl_synt"/>
    <property type="match status" value="1"/>
</dbReference>
<evidence type="ECO:0000256" key="7">
    <source>
        <dbReference type="RuleBase" id="RU004466"/>
    </source>
</evidence>
<proteinExistence type="inferred from homology"/>
<dbReference type="SFLD" id="SFLDS00005">
    <property type="entry name" value="Isoprenoid_Synthase_Type_I"/>
    <property type="match status" value="1"/>
</dbReference>
<protein>
    <submittedName>
        <fullName evidence="8">Heptaprenyl diphosphate synthase</fullName>
    </submittedName>
</protein>
<dbReference type="InterPro" id="IPR008949">
    <property type="entry name" value="Isoprenoid_synthase_dom_sf"/>
</dbReference>
<evidence type="ECO:0000256" key="2">
    <source>
        <dbReference type="ARBA" id="ARBA00005128"/>
    </source>
</evidence>
<dbReference type="SFLD" id="SFLDG01017">
    <property type="entry name" value="Polyprenyl_Transferase_Like"/>
    <property type="match status" value="1"/>
</dbReference>
<dbReference type="RefSeq" id="WP_019193902.1">
    <property type="nucleotide sequence ID" value="NZ_LT629765.1"/>
</dbReference>
<evidence type="ECO:0000256" key="5">
    <source>
        <dbReference type="ARBA" id="ARBA00022723"/>
    </source>
</evidence>
<dbReference type="Gene3D" id="1.10.600.10">
    <property type="entry name" value="Farnesyl Diphosphate Synthase"/>
    <property type="match status" value="1"/>
</dbReference>
<comment type="pathway">
    <text evidence="2">Isoprenoid biosynthesis.</text>
</comment>
<gene>
    <name evidence="8" type="ORF">SAMN04488539_1857</name>
</gene>
<keyword evidence="9" id="KW-1185">Reference proteome</keyword>
<dbReference type="PROSITE" id="PS00444">
    <property type="entry name" value="POLYPRENYL_SYNTHASE_2"/>
    <property type="match status" value="1"/>
</dbReference>
<dbReference type="PANTHER" id="PTHR12001:SF69">
    <property type="entry name" value="ALL TRANS-POLYPRENYL-DIPHOSPHATE SYNTHASE PDSS1"/>
    <property type="match status" value="1"/>
</dbReference>
<dbReference type="PANTHER" id="PTHR12001">
    <property type="entry name" value="GERANYLGERANYL PYROPHOSPHATE SYNTHASE"/>
    <property type="match status" value="1"/>
</dbReference>
<evidence type="ECO:0000313" key="8">
    <source>
        <dbReference type="EMBL" id="SDS53127.1"/>
    </source>
</evidence>
<comment type="similarity">
    <text evidence="3 7">Belongs to the FPP/GGPP synthase family.</text>
</comment>
<dbReference type="GO" id="GO:0046872">
    <property type="term" value="F:metal ion binding"/>
    <property type="evidence" value="ECO:0007669"/>
    <property type="project" value="UniProtKB-KW"/>
</dbReference>
<evidence type="ECO:0000256" key="1">
    <source>
        <dbReference type="ARBA" id="ARBA00001946"/>
    </source>
</evidence>
<dbReference type="STRING" id="1203190.GCA_000312345_01063"/>
<dbReference type="CDD" id="cd00685">
    <property type="entry name" value="Trans_IPPS_HT"/>
    <property type="match status" value="1"/>
</dbReference>
<dbReference type="GO" id="GO:0008299">
    <property type="term" value="P:isoprenoid biosynthetic process"/>
    <property type="evidence" value="ECO:0007669"/>
    <property type="project" value="InterPro"/>
</dbReference>
<evidence type="ECO:0000313" key="9">
    <source>
        <dbReference type="Proteomes" id="UP000182237"/>
    </source>
</evidence>
<sequence length="338" mass="36682">MTNGTPPSASSELPMDLGDAELNRRIAEGMGSVEAELRERLSVGEEFITDKVTHLVKAGGKRFRPLVALLCSEFGANPGAPKVVKGAVIAEMVHLATLYHDDVMDEADKRRGVDSANHRWGNTVAILAGDILFAHASRIMSEIDTETVRHFADTFAQLVTGQMRETVGPRGADPVEHYLKVIEEKTGVLIASSGYLGARLSGAEDAVVRHCEAIGGAIGMVFQIVDDIIDIFSTTAESGKVPGTDLREGVFTLPVLYALREDSPAAEELRGLLTGPLERDEDVARALELIARTKGREHALNDVHRYLSLATWHLDALPDIPANQALRQLCRYTVERVG</sequence>